<comment type="caution">
    <text evidence="1">The sequence shown here is derived from an EMBL/GenBank/DDBJ whole genome shotgun (WGS) entry which is preliminary data.</text>
</comment>
<organism evidence="1 3">
    <name type="scientific">Rotaria magnacalcarata</name>
    <dbReference type="NCBI Taxonomy" id="392030"/>
    <lineage>
        <taxon>Eukaryota</taxon>
        <taxon>Metazoa</taxon>
        <taxon>Spiralia</taxon>
        <taxon>Gnathifera</taxon>
        <taxon>Rotifera</taxon>
        <taxon>Eurotatoria</taxon>
        <taxon>Bdelloidea</taxon>
        <taxon>Philodinida</taxon>
        <taxon>Philodinidae</taxon>
        <taxon>Rotaria</taxon>
    </lineage>
</organism>
<dbReference type="SUPFAM" id="SSF55846">
    <property type="entry name" value="N-acetylmuramoyl-L-alanine amidase-like"/>
    <property type="match status" value="1"/>
</dbReference>
<sequence length="53" mass="6201">VCIIGDFTNASPNEKALNAVRLWIDCAIKLGYVKEDHYIITHRQSQRPHYTDW</sequence>
<name>A0A8S2ZJK8_9BILA</name>
<protein>
    <submittedName>
        <fullName evidence="1">Uncharacterized protein</fullName>
    </submittedName>
</protein>
<dbReference type="Gene3D" id="3.40.80.10">
    <property type="entry name" value="Peptidoglycan recognition protein-like"/>
    <property type="match status" value="1"/>
</dbReference>
<feature type="non-terminal residue" evidence="1">
    <location>
        <position position="1"/>
    </location>
</feature>
<dbReference type="Proteomes" id="UP000681720">
    <property type="component" value="Unassembled WGS sequence"/>
</dbReference>
<reference evidence="1" key="1">
    <citation type="submission" date="2021-02" db="EMBL/GenBank/DDBJ databases">
        <authorList>
            <person name="Nowell W R."/>
        </authorList>
    </citation>
    <scope>NUCLEOTIDE SEQUENCE</scope>
</reference>
<dbReference type="GO" id="GO:0008745">
    <property type="term" value="F:N-acetylmuramoyl-L-alanine amidase activity"/>
    <property type="evidence" value="ECO:0007669"/>
    <property type="project" value="InterPro"/>
</dbReference>
<evidence type="ECO:0000313" key="1">
    <source>
        <dbReference type="EMBL" id="CAF4647657.1"/>
    </source>
</evidence>
<proteinExistence type="predicted"/>
<dbReference type="EMBL" id="CAJOBJ010114589">
    <property type="protein sequence ID" value="CAF4647657.1"/>
    <property type="molecule type" value="Genomic_DNA"/>
</dbReference>
<accession>A0A8S2ZJK8</accession>
<dbReference type="EMBL" id="CAJOBH010127341">
    <property type="protein sequence ID" value="CAF4740511.1"/>
    <property type="molecule type" value="Genomic_DNA"/>
</dbReference>
<dbReference type="Proteomes" id="UP000681967">
    <property type="component" value="Unassembled WGS sequence"/>
</dbReference>
<gene>
    <name evidence="2" type="ORF">BYL167_LOCUS45668</name>
    <name evidence="1" type="ORF">GIL414_LOCUS40917</name>
</gene>
<evidence type="ECO:0000313" key="2">
    <source>
        <dbReference type="EMBL" id="CAF4740511.1"/>
    </source>
</evidence>
<dbReference type="AlphaFoldDB" id="A0A8S2ZJK8"/>
<dbReference type="InterPro" id="IPR036505">
    <property type="entry name" value="Amidase/PGRP_sf"/>
</dbReference>
<dbReference type="GO" id="GO:0009253">
    <property type="term" value="P:peptidoglycan catabolic process"/>
    <property type="evidence" value="ECO:0007669"/>
    <property type="project" value="InterPro"/>
</dbReference>
<evidence type="ECO:0000313" key="3">
    <source>
        <dbReference type="Proteomes" id="UP000681720"/>
    </source>
</evidence>